<evidence type="ECO:0000256" key="1">
    <source>
        <dbReference type="SAM" id="MobiDB-lite"/>
    </source>
</evidence>
<dbReference type="EMBL" id="AXCY01000070">
    <property type="protein sequence ID" value="KGM09942.1"/>
    <property type="molecule type" value="Genomic_DNA"/>
</dbReference>
<organism evidence="3 4">
    <name type="scientific">Cellulomonas carbonis T26</name>
    <dbReference type="NCBI Taxonomy" id="947969"/>
    <lineage>
        <taxon>Bacteria</taxon>
        <taxon>Bacillati</taxon>
        <taxon>Actinomycetota</taxon>
        <taxon>Actinomycetes</taxon>
        <taxon>Micrococcales</taxon>
        <taxon>Cellulomonadaceae</taxon>
        <taxon>Cellulomonas</taxon>
    </lineage>
</organism>
<keyword evidence="2" id="KW-0472">Membrane</keyword>
<keyword evidence="4" id="KW-1185">Reference proteome</keyword>
<accession>A0A0A0BQJ4</accession>
<dbReference type="RefSeq" id="WP_043607820.1">
    <property type="nucleotide sequence ID" value="NZ_AXCY01000070.1"/>
</dbReference>
<reference evidence="3 4" key="2">
    <citation type="journal article" date="2015" name="Stand. Genomic Sci.">
        <title>Draft genome sequence of Cellulomonas carbonis T26(T) and comparative analysis of six Cellulomonas genomes.</title>
        <authorList>
            <person name="Zhuang W."/>
            <person name="Zhang S."/>
            <person name="Xia X."/>
            <person name="Wang G."/>
        </authorList>
    </citation>
    <scope>NUCLEOTIDE SEQUENCE [LARGE SCALE GENOMIC DNA]</scope>
    <source>
        <strain evidence="3 4">T26</strain>
    </source>
</reference>
<sequence>MDDDAAGAVSQELPAGPTGSRADAAGRRPRRTLVGTAALAVVVVGWLALGFSPRLAPGPFSATPAGWETDTTASGGLPGEEAWRFIDPGPDGASFTVSWTNTGLFPVRVSAVADQSLVVRTELVRAERWTSVPPPRDPDGAPHDVVVIAPGEAVAVSATIAIPCVHMTAGSALGVSAVVLEAGSLGLHRRVELELPATMWLESSTDRTCDDGGAGLSEPGR</sequence>
<proteinExistence type="predicted"/>
<evidence type="ECO:0000313" key="3">
    <source>
        <dbReference type="EMBL" id="KGM09942.1"/>
    </source>
</evidence>
<comment type="caution">
    <text evidence="3">The sequence shown here is derived from an EMBL/GenBank/DDBJ whole genome shotgun (WGS) entry which is preliminary data.</text>
</comment>
<protein>
    <submittedName>
        <fullName evidence="3">Uncharacterized protein</fullName>
    </submittedName>
</protein>
<gene>
    <name evidence="3" type="ORF">N868_17610</name>
</gene>
<evidence type="ECO:0000313" key="4">
    <source>
        <dbReference type="Proteomes" id="UP000029839"/>
    </source>
</evidence>
<feature type="transmembrane region" description="Helical" evidence="2">
    <location>
        <begin position="33"/>
        <end position="51"/>
    </location>
</feature>
<reference evidence="3 4" key="1">
    <citation type="submission" date="2013-08" db="EMBL/GenBank/DDBJ databases">
        <title>Genome sequencing of Cellulomonas carbonis T26.</title>
        <authorList>
            <person name="Chen F."/>
            <person name="Li Y."/>
            <person name="Wang G."/>
        </authorList>
    </citation>
    <scope>NUCLEOTIDE SEQUENCE [LARGE SCALE GENOMIC DNA]</scope>
    <source>
        <strain evidence="3 4">T26</strain>
    </source>
</reference>
<dbReference type="AlphaFoldDB" id="A0A0A0BQJ4"/>
<dbReference type="Proteomes" id="UP000029839">
    <property type="component" value="Unassembled WGS sequence"/>
</dbReference>
<feature type="region of interest" description="Disordered" evidence="1">
    <location>
        <begin position="1"/>
        <end position="28"/>
    </location>
</feature>
<keyword evidence="2" id="KW-1133">Transmembrane helix</keyword>
<name>A0A0A0BQJ4_9CELL</name>
<evidence type="ECO:0000256" key="2">
    <source>
        <dbReference type="SAM" id="Phobius"/>
    </source>
</evidence>
<keyword evidence="2" id="KW-0812">Transmembrane</keyword>